<dbReference type="InterPro" id="IPR002645">
    <property type="entry name" value="STAS_dom"/>
</dbReference>
<dbReference type="SUPFAM" id="SSF52091">
    <property type="entry name" value="SpoIIaa-like"/>
    <property type="match status" value="1"/>
</dbReference>
<proteinExistence type="predicted"/>
<dbReference type="InterPro" id="IPR058548">
    <property type="entry name" value="MlaB-like_STAS"/>
</dbReference>
<dbReference type="EMBL" id="CP041614">
    <property type="protein sequence ID" value="QDO82361.1"/>
    <property type="molecule type" value="Genomic_DNA"/>
</dbReference>
<dbReference type="Gene3D" id="3.30.750.24">
    <property type="entry name" value="STAS domain"/>
    <property type="match status" value="1"/>
</dbReference>
<dbReference type="InterPro" id="IPR052746">
    <property type="entry name" value="MlaB_ABC_Transporter"/>
</dbReference>
<dbReference type="InterPro" id="IPR036513">
    <property type="entry name" value="STAS_dom_sf"/>
</dbReference>
<protein>
    <submittedName>
        <fullName evidence="2">STAS domain-containing protein</fullName>
    </submittedName>
</protein>
<dbReference type="Proteomes" id="UP000315947">
    <property type="component" value="Chromosome"/>
</dbReference>
<dbReference type="PANTHER" id="PTHR35849">
    <property type="entry name" value="BLR2341 PROTEIN"/>
    <property type="match status" value="1"/>
</dbReference>
<accession>A0ABX5WTH2</accession>
<dbReference type="RefSeq" id="WP_144044752.1">
    <property type="nucleotide sequence ID" value="NZ_CP041614.1"/>
</dbReference>
<evidence type="ECO:0000313" key="3">
    <source>
        <dbReference type="Proteomes" id="UP000315947"/>
    </source>
</evidence>
<reference evidence="2 3" key="1">
    <citation type="submission" date="2019-07" db="EMBL/GenBank/DDBJ databases">
        <title>Shewanella sp. YLB-06 whole genomic sequence.</title>
        <authorList>
            <person name="Yu L."/>
        </authorList>
    </citation>
    <scope>NUCLEOTIDE SEQUENCE [LARGE SCALE GENOMIC DNA]</scope>
    <source>
        <strain evidence="2 3">YLB-06</strain>
    </source>
</reference>
<keyword evidence="3" id="KW-1185">Reference proteome</keyword>
<dbReference type="Pfam" id="PF13466">
    <property type="entry name" value="STAS_2"/>
    <property type="match status" value="1"/>
</dbReference>
<dbReference type="PROSITE" id="PS50801">
    <property type="entry name" value="STAS"/>
    <property type="match status" value="1"/>
</dbReference>
<dbReference type="PANTHER" id="PTHR35849:SF1">
    <property type="entry name" value="INTERMEMBRANE PHOSPHOLIPID TRANSPORT SYSTEM BINDING PROTEIN MLAB"/>
    <property type="match status" value="1"/>
</dbReference>
<organism evidence="2 3">
    <name type="scientific">Shewanella psychropiezotolerans</name>
    <dbReference type="NCBI Taxonomy" id="2593655"/>
    <lineage>
        <taxon>Bacteria</taxon>
        <taxon>Pseudomonadati</taxon>
        <taxon>Pseudomonadota</taxon>
        <taxon>Gammaproteobacteria</taxon>
        <taxon>Alteromonadales</taxon>
        <taxon>Shewanellaceae</taxon>
        <taxon>Shewanella</taxon>
    </lineage>
</organism>
<name>A0ABX5WTH2_9GAMM</name>
<evidence type="ECO:0000313" key="2">
    <source>
        <dbReference type="EMBL" id="QDO82361.1"/>
    </source>
</evidence>
<feature type="domain" description="STAS" evidence="1">
    <location>
        <begin position="1"/>
        <end position="100"/>
    </location>
</feature>
<dbReference type="CDD" id="cd07043">
    <property type="entry name" value="STAS_anti-anti-sigma_factors"/>
    <property type="match status" value="1"/>
</dbReference>
<gene>
    <name evidence="2" type="ORF">FM037_02780</name>
</gene>
<sequence length="100" mass="11053">MVEFICEDSVCCISGRLSQGDVVKLWGKRKRLLSAKIKVIDLSALSYSDSAGIAFILELIALAKREGREVTLSTASSQLSKLIALYDLEHFFDEEAKQGK</sequence>
<evidence type="ECO:0000259" key="1">
    <source>
        <dbReference type="PROSITE" id="PS50801"/>
    </source>
</evidence>